<keyword evidence="3" id="KW-1185">Reference proteome</keyword>
<dbReference type="EMBL" id="AUWU02000007">
    <property type="protein sequence ID" value="KAH0570753.1"/>
    <property type="molecule type" value="Genomic_DNA"/>
</dbReference>
<evidence type="ECO:0000313" key="1">
    <source>
        <dbReference type="EMBL" id="EST47551.1"/>
    </source>
</evidence>
<reference evidence="2" key="2">
    <citation type="submission" date="2020-12" db="EMBL/GenBank/DDBJ databases">
        <title>New Spironucleus salmonicida genome in near-complete chromosomes.</title>
        <authorList>
            <person name="Xu F."/>
            <person name="Kurt Z."/>
            <person name="Jimenez-Gonzalez A."/>
            <person name="Astvaldsson A."/>
            <person name="Andersson J.O."/>
            <person name="Svard S.G."/>
        </authorList>
    </citation>
    <scope>NUCLEOTIDE SEQUENCE</scope>
    <source>
        <strain evidence="2">ATCC 50377</strain>
    </source>
</reference>
<protein>
    <submittedName>
        <fullName evidence="1">Uncharacterized protein</fullName>
    </submittedName>
</protein>
<dbReference type="AlphaFoldDB" id="V6LV22"/>
<evidence type="ECO:0000313" key="3">
    <source>
        <dbReference type="Proteomes" id="UP000018208"/>
    </source>
</evidence>
<dbReference type="EMBL" id="KI546040">
    <property type="protein sequence ID" value="EST47551.1"/>
    <property type="molecule type" value="Genomic_DNA"/>
</dbReference>
<proteinExistence type="predicted"/>
<reference evidence="1 2" key="1">
    <citation type="journal article" date="2014" name="PLoS Genet.">
        <title>The Genome of Spironucleus salmonicida Highlights a Fish Pathogen Adapted to Fluctuating Environments.</title>
        <authorList>
            <person name="Xu F."/>
            <person name="Jerlstrom-Hultqvist J."/>
            <person name="Einarsson E."/>
            <person name="Astvaldsson A."/>
            <person name="Svard S.G."/>
            <person name="Andersson J.O."/>
        </authorList>
    </citation>
    <scope>NUCLEOTIDE SEQUENCE</scope>
    <source>
        <strain evidence="2">ATCC 50377</strain>
    </source>
</reference>
<gene>
    <name evidence="1" type="ORF">SS50377_12534</name>
    <name evidence="2" type="ORF">SS50377_27041</name>
</gene>
<organism evidence="1">
    <name type="scientific">Spironucleus salmonicida</name>
    <dbReference type="NCBI Taxonomy" id="348837"/>
    <lineage>
        <taxon>Eukaryota</taxon>
        <taxon>Metamonada</taxon>
        <taxon>Diplomonadida</taxon>
        <taxon>Hexamitidae</taxon>
        <taxon>Hexamitinae</taxon>
        <taxon>Spironucleus</taxon>
    </lineage>
</organism>
<dbReference type="Proteomes" id="UP000018208">
    <property type="component" value="Unassembled WGS sequence"/>
</dbReference>
<name>V6LV22_9EUKA</name>
<accession>V6LV22</accession>
<evidence type="ECO:0000313" key="2">
    <source>
        <dbReference type="EMBL" id="KAH0570753.1"/>
    </source>
</evidence>
<sequence length="83" mass="9437">MTDQVNILDLKAITCVNQSKKFPKIRPSGSIAMLSLRIQLEKSIDSLMDDMVLLHDLEIKIIGQINQLQKLEQYIQKVGNAEQ</sequence>
<dbReference type="VEuPathDB" id="GiardiaDB:SS50377_27041"/>